<dbReference type="PANTHER" id="PTHR43569">
    <property type="entry name" value="AMIDOHYDROLASE"/>
    <property type="match status" value="1"/>
</dbReference>
<dbReference type="OrthoDB" id="5450317at2"/>
<gene>
    <name evidence="3" type="ORF">CLV84_2813</name>
</gene>
<dbReference type="InterPro" id="IPR032466">
    <property type="entry name" value="Metal_Hydrolase"/>
</dbReference>
<dbReference type="RefSeq" id="WP_104420381.1">
    <property type="nucleotide sequence ID" value="NZ_PTJC01000006.1"/>
</dbReference>
<proteinExistence type="inferred from homology"/>
<comment type="caution">
    <text evidence="3">The sequence shown here is derived from an EMBL/GenBank/DDBJ whole genome shotgun (WGS) entry which is preliminary data.</text>
</comment>
<accession>A0A2S6I4B3</accession>
<dbReference type="InterPro" id="IPR006680">
    <property type="entry name" value="Amidohydro-rel"/>
</dbReference>
<organism evidence="3 4">
    <name type="scientific">Neolewinella xylanilytica</name>
    <dbReference type="NCBI Taxonomy" id="1514080"/>
    <lineage>
        <taxon>Bacteria</taxon>
        <taxon>Pseudomonadati</taxon>
        <taxon>Bacteroidota</taxon>
        <taxon>Saprospiria</taxon>
        <taxon>Saprospirales</taxon>
        <taxon>Lewinellaceae</taxon>
        <taxon>Neolewinella</taxon>
    </lineage>
</organism>
<dbReference type="Pfam" id="PF04909">
    <property type="entry name" value="Amidohydro_2"/>
    <property type="match status" value="1"/>
</dbReference>
<comment type="similarity">
    <text evidence="1">Belongs to the metallo-dependent hydrolases superfamily.</text>
</comment>
<name>A0A2S6I4B3_9BACT</name>
<dbReference type="GO" id="GO:0016787">
    <property type="term" value="F:hydrolase activity"/>
    <property type="evidence" value="ECO:0007669"/>
    <property type="project" value="InterPro"/>
</dbReference>
<protein>
    <submittedName>
        <fullName evidence="3">L-fuconolactonase</fullName>
    </submittedName>
</protein>
<sequence length="280" mass="31647">MTLDAHQHFWNYDPVRDAWIDESMQAIRRDFLPPDLQPLLADNGIDGCIAIQADQSLAETDFLLQLARQHSFIRGVVGWVDLCDPGVKEQLERYDDADLLVGMRHVVQAEPPGFMDRPDFRRGISALREFGLTYDILIYHHQLAESIRLVAAYPDQPFVLDHLAKPVIAGQPDREWRNQIESLAGHEQVYCKLSGMVTEVHDRNWTPQLLQPYIEVVLEAFGPERVMYGSDWPVCLVAAEYSAQLRALEFACAALSESEKHAIFGKNAAGFYGIGNPSLD</sequence>
<dbReference type="Proteomes" id="UP000237662">
    <property type="component" value="Unassembled WGS sequence"/>
</dbReference>
<evidence type="ECO:0000313" key="4">
    <source>
        <dbReference type="Proteomes" id="UP000237662"/>
    </source>
</evidence>
<dbReference type="SUPFAM" id="SSF51556">
    <property type="entry name" value="Metallo-dependent hydrolases"/>
    <property type="match status" value="1"/>
</dbReference>
<evidence type="ECO:0000256" key="1">
    <source>
        <dbReference type="ARBA" id="ARBA00038310"/>
    </source>
</evidence>
<keyword evidence="4" id="KW-1185">Reference proteome</keyword>
<feature type="domain" description="Amidohydrolase-related" evidence="2">
    <location>
        <begin position="4"/>
        <end position="274"/>
    </location>
</feature>
<evidence type="ECO:0000313" key="3">
    <source>
        <dbReference type="EMBL" id="PPK85901.1"/>
    </source>
</evidence>
<dbReference type="EMBL" id="PTJC01000006">
    <property type="protein sequence ID" value="PPK85901.1"/>
    <property type="molecule type" value="Genomic_DNA"/>
</dbReference>
<reference evidence="3 4" key="1">
    <citation type="submission" date="2018-02" db="EMBL/GenBank/DDBJ databases">
        <title>Genomic Encyclopedia of Archaeal and Bacterial Type Strains, Phase II (KMG-II): from individual species to whole genera.</title>
        <authorList>
            <person name="Goeker M."/>
        </authorList>
    </citation>
    <scope>NUCLEOTIDE SEQUENCE [LARGE SCALE GENOMIC DNA]</scope>
    <source>
        <strain evidence="3 4">DSM 29526</strain>
    </source>
</reference>
<dbReference type="Gene3D" id="3.20.20.140">
    <property type="entry name" value="Metal-dependent hydrolases"/>
    <property type="match status" value="1"/>
</dbReference>
<dbReference type="PANTHER" id="PTHR43569:SF2">
    <property type="entry name" value="AMIDOHYDROLASE-RELATED DOMAIN-CONTAINING PROTEIN"/>
    <property type="match status" value="1"/>
</dbReference>
<evidence type="ECO:0000259" key="2">
    <source>
        <dbReference type="Pfam" id="PF04909"/>
    </source>
</evidence>
<dbReference type="AlphaFoldDB" id="A0A2S6I4B3"/>
<dbReference type="InterPro" id="IPR052350">
    <property type="entry name" value="Metallo-dep_Lactonases"/>
</dbReference>